<feature type="compositionally biased region" description="Polar residues" evidence="1">
    <location>
        <begin position="118"/>
        <end position="130"/>
    </location>
</feature>
<dbReference type="Proteomes" id="UP001557470">
    <property type="component" value="Unassembled WGS sequence"/>
</dbReference>
<name>A0ABD0XX72_UMBPY</name>
<comment type="caution">
    <text evidence="2">The sequence shown here is derived from an EMBL/GenBank/DDBJ whole genome shotgun (WGS) entry which is preliminary data.</text>
</comment>
<feature type="region of interest" description="Disordered" evidence="1">
    <location>
        <begin position="52"/>
        <end position="75"/>
    </location>
</feature>
<accession>A0ABD0XX72</accession>
<dbReference type="AlphaFoldDB" id="A0ABD0XX72"/>
<evidence type="ECO:0000313" key="2">
    <source>
        <dbReference type="EMBL" id="KAL1005022.1"/>
    </source>
</evidence>
<protein>
    <submittedName>
        <fullName evidence="2">Uncharacterized protein</fullName>
    </submittedName>
</protein>
<feature type="region of interest" description="Disordered" evidence="1">
    <location>
        <begin position="90"/>
        <end position="167"/>
    </location>
</feature>
<gene>
    <name evidence="2" type="ORF">UPYG_G00053560</name>
</gene>
<reference evidence="2 3" key="1">
    <citation type="submission" date="2024-06" db="EMBL/GenBank/DDBJ databases">
        <authorList>
            <person name="Pan Q."/>
            <person name="Wen M."/>
            <person name="Jouanno E."/>
            <person name="Zahm M."/>
            <person name="Klopp C."/>
            <person name="Cabau C."/>
            <person name="Louis A."/>
            <person name="Berthelot C."/>
            <person name="Parey E."/>
            <person name="Roest Crollius H."/>
            <person name="Montfort J."/>
            <person name="Robinson-Rechavi M."/>
            <person name="Bouchez O."/>
            <person name="Lampietro C."/>
            <person name="Lopez Roques C."/>
            <person name="Donnadieu C."/>
            <person name="Postlethwait J."/>
            <person name="Bobe J."/>
            <person name="Verreycken H."/>
            <person name="Guiguen Y."/>
        </authorList>
    </citation>
    <scope>NUCLEOTIDE SEQUENCE [LARGE SCALE GENOMIC DNA]</scope>
    <source>
        <strain evidence="2">Up_M1</strain>
        <tissue evidence="2">Testis</tissue>
    </source>
</reference>
<evidence type="ECO:0000256" key="1">
    <source>
        <dbReference type="SAM" id="MobiDB-lite"/>
    </source>
</evidence>
<dbReference type="EMBL" id="JAGEUA010000002">
    <property type="protein sequence ID" value="KAL1005022.1"/>
    <property type="molecule type" value="Genomic_DNA"/>
</dbReference>
<organism evidence="2 3">
    <name type="scientific">Umbra pygmaea</name>
    <name type="common">Eastern mudminnow</name>
    <dbReference type="NCBI Taxonomy" id="75934"/>
    <lineage>
        <taxon>Eukaryota</taxon>
        <taxon>Metazoa</taxon>
        <taxon>Chordata</taxon>
        <taxon>Craniata</taxon>
        <taxon>Vertebrata</taxon>
        <taxon>Euteleostomi</taxon>
        <taxon>Actinopterygii</taxon>
        <taxon>Neopterygii</taxon>
        <taxon>Teleostei</taxon>
        <taxon>Protacanthopterygii</taxon>
        <taxon>Esociformes</taxon>
        <taxon>Umbridae</taxon>
        <taxon>Umbra</taxon>
    </lineage>
</organism>
<feature type="non-terminal residue" evidence="2">
    <location>
        <position position="167"/>
    </location>
</feature>
<feature type="compositionally biased region" description="Acidic residues" evidence="1">
    <location>
        <begin position="135"/>
        <end position="154"/>
    </location>
</feature>
<sequence>MKRLNPTRDIPVKEEEVNIEVTSDGNILRIKKEDDYGTYIMEEDVKEEETLEVKAEDVKAKEKQPHGVKQEEVKVKEEKRHFRIPKVEEDVLGVKEMEEAEEPTVPSSSKKHSATEALAQQTDESWTTCVRSDSDSDDEDLPLREDESDSDNINEDYRIQSPTVASK</sequence>
<evidence type="ECO:0000313" key="3">
    <source>
        <dbReference type="Proteomes" id="UP001557470"/>
    </source>
</evidence>
<keyword evidence="3" id="KW-1185">Reference proteome</keyword>
<proteinExistence type="predicted"/>